<protein>
    <submittedName>
        <fullName evidence="1">Mitochondrial protein</fullName>
    </submittedName>
</protein>
<evidence type="ECO:0000313" key="1">
    <source>
        <dbReference type="EMBL" id="KAL0440276.1"/>
    </source>
</evidence>
<gene>
    <name evidence="1" type="ORF">Slati_2510600</name>
</gene>
<reference evidence="1" key="1">
    <citation type="submission" date="2020-06" db="EMBL/GenBank/DDBJ databases">
        <authorList>
            <person name="Li T."/>
            <person name="Hu X."/>
            <person name="Zhang T."/>
            <person name="Song X."/>
            <person name="Zhang H."/>
            <person name="Dai N."/>
            <person name="Sheng W."/>
            <person name="Hou X."/>
            <person name="Wei L."/>
        </authorList>
    </citation>
    <scope>NUCLEOTIDE SEQUENCE</scope>
    <source>
        <strain evidence="1">KEN1</strain>
        <tissue evidence="1">Leaf</tissue>
    </source>
</reference>
<comment type="caution">
    <text evidence="1">The sequence shown here is derived from an EMBL/GenBank/DDBJ whole genome shotgun (WGS) entry which is preliminary data.</text>
</comment>
<name>A0AAW2WKE6_9LAMI</name>
<dbReference type="PANTHER" id="PTHR33116:SF86">
    <property type="entry name" value="REVERSE TRANSCRIPTASE DOMAIN-CONTAINING PROTEIN"/>
    <property type="match status" value="1"/>
</dbReference>
<dbReference type="EMBL" id="JACGWN010000008">
    <property type="protein sequence ID" value="KAL0440276.1"/>
    <property type="molecule type" value="Genomic_DNA"/>
</dbReference>
<dbReference type="AlphaFoldDB" id="A0AAW2WKE6"/>
<accession>A0AAW2WKE6</accession>
<dbReference type="PANTHER" id="PTHR33116">
    <property type="entry name" value="REVERSE TRANSCRIPTASE ZINC-BINDING DOMAIN-CONTAINING PROTEIN-RELATED-RELATED"/>
    <property type="match status" value="1"/>
</dbReference>
<proteinExistence type="predicted"/>
<sequence length="79" mass="9115">MANFFWHQDNSKKIHWLAWRKLCISKGEGVLGFRSLQEFNQALLCKQTWRIVTNPYSLLSRMLSARYSAQGSFFEAGGG</sequence>
<organism evidence="1">
    <name type="scientific">Sesamum latifolium</name>
    <dbReference type="NCBI Taxonomy" id="2727402"/>
    <lineage>
        <taxon>Eukaryota</taxon>
        <taxon>Viridiplantae</taxon>
        <taxon>Streptophyta</taxon>
        <taxon>Embryophyta</taxon>
        <taxon>Tracheophyta</taxon>
        <taxon>Spermatophyta</taxon>
        <taxon>Magnoliopsida</taxon>
        <taxon>eudicotyledons</taxon>
        <taxon>Gunneridae</taxon>
        <taxon>Pentapetalae</taxon>
        <taxon>asterids</taxon>
        <taxon>lamiids</taxon>
        <taxon>Lamiales</taxon>
        <taxon>Pedaliaceae</taxon>
        <taxon>Sesamum</taxon>
    </lineage>
</organism>
<reference evidence="1" key="2">
    <citation type="journal article" date="2024" name="Plant">
        <title>Genomic evolution and insights into agronomic trait innovations of Sesamum species.</title>
        <authorList>
            <person name="Miao H."/>
            <person name="Wang L."/>
            <person name="Qu L."/>
            <person name="Liu H."/>
            <person name="Sun Y."/>
            <person name="Le M."/>
            <person name="Wang Q."/>
            <person name="Wei S."/>
            <person name="Zheng Y."/>
            <person name="Lin W."/>
            <person name="Duan Y."/>
            <person name="Cao H."/>
            <person name="Xiong S."/>
            <person name="Wang X."/>
            <person name="Wei L."/>
            <person name="Li C."/>
            <person name="Ma Q."/>
            <person name="Ju M."/>
            <person name="Zhao R."/>
            <person name="Li G."/>
            <person name="Mu C."/>
            <person name="Tian Q."/>
            <person name="Mei H."/>
            <person name="Zhang T."/>
            <person name="Gao T."/>
            <person name="Zhang H."/>
        </authorList>
    </citation>
    <scope>NUCLEOTIDE SEQUENCE</scope>
    <source>
        <strain evidence="1">KEN1</strain>
    </source>
</reference>